<dbReference type="Proteomes" id="UP001595824">
    <property type="component" value="Unassembled WGS sequence"/>
</dbReference>
<proteinExistence type="predicted"/>
<sequence length="375" mass="39263">MIASTALGLSPDSPLNCFVVGPIGDPYAAHGSPEQEAYEHHLGIYEQVIAPACEKYGITAVRADGIAHAGDINEQICRHVVESDLVIADVSGGNPNVMYELGLRHITGRPTIHIGEAGQLPFDIAAIRTIRYQRSRSHLAGARKEIENALEAGLRDGFEPLTPARVLRSLETADGSASSEASADTEEEDAPGLLDDFAAIEDGLAAMTTNVDTIGKTVEVIGTLTEQSSAELSDLTQANAPASARLAAVARYAQSLDAPAGEMDTAAAEFAARMVTLDSGVRAALGLVEMTPPDERGEDVAEFLQQLVSLNESAQEALVEVGSFGASAGGLVRVSRHLRKPVKQISGAVKRVTGAVTSMGEWADKARALAESGAE</sequence>
<organism evidence="1 2">
    <name type="scientific">Streptomyces andamanensis</name>
    <dbReference type="NCBI Taxonomy" id="1565035"/>
    <lineage>
        <taxon>Bacteria</taxon>
        <taxon>Bacillati</taxon>
        <taxon>Actinomycetota</taxon>
        <taxon>Actinomycetes</taxon>
        <taxon>Kitasatosporales</taxon>
        <taxon>Streptomycetaceae</taxon>
        <taxon>Streptomyces</taxon>
    </lineage>
</organism>
<dbReference type="EMBL" id="JBHSDP010000014">
    <property type="protein sequence ID" value="MFC4328858.1"/>
    <property type="molecule type" value="Genomic_DNA"/>
</dbReference>
<comment type="caution">
    <text evidence="1">The sequence shown here is derived from an EMBL/GenBank/DDBJ whole genome shotgun (WGS) entry which is preliminary data.</text>
</comment>
<accession>A0ABV8TE24</accession>
<evidence type="ECO:0000313" key="2">
    <source>
        <dbReference type="Proteomes" id="UP001595824"/>
    </source>
</evidence>
<gene>
    <name evidence="1" type="ORF">ACFPC0_13700</name>
</gene>
<name>A0ABV8TE24_9ACTN</name>
<reference evidence="2" key="1">
    <citation type="journal article" date="2019" name="Int. J. Syst. Evol. Microbiol.">
        <title>The Global Catalogue of Microorganisms (GCM) 10K type strain sequencing project: providing services to taxonomists for standard genome sequencing and annotation.</title>
        <authorList>
            <consortium name="The Broad Institute Genomics Platform"/>
            <consortium name="The Broad Institute Genome Sequencing Center for Infectious Disease"/>
            <person name="Wu L."/>
            <person name="Ma J."/>
        </authorList>
    </citation>
    <scope>NUCLEOTIDE SEQUENCE [LARGE SCALE GENOMIC DNA]</scope>
    <source>
        <strain evidence="2">PCU 347</strain>
    </source>
</reference>
<dbReference type="RefSeq" id="WP_381739193.1">
    <property type="nucleotide sequence ID" value="NZ_JBHSDP010000014.1"/>
</dbReference>
<keyword evidence="2" id="KW-1185">Reference proteome</keyword>
<evidence type="ECO:0000313" key="1">
    <source>
        <dbReference type="EMBL" id="MFC4328858.1"/>
    </source>
</evidence>
<protein>
    <submittedName>
        <fullName evidence="1">Uncharacterized protein</fullName>
    </submittedName>
</protein>